<feature type="transmembrane region" description="Helical" evidence="6">
    <location>
        <begin position="6"/>
        <end position="38"/>
    </location>
</feature>
<comment type="similarity">
    <text evidence="2 6">Belongs to the 4-toluene sulfonate uptake permease (TSUP) (TC 2.A.102) family.</text>
</comment>
<feature type="transmembrane region" description="Helical" evidence="6">
    <location>
        <begin position="72"/>
        <end position="90"/>
    </location>
</feature>
<feature type="transmembrane region" description="Helical" evidence="6">
    <location>
        <begin position="247"/>
        <end position="263"/>
    </location>
</feature>
<dbReference type="InterPro" id="IPR002781">
    <property type="entry name" value="TM_pro_TauE-like"/>
</dbReference>
<gene>
    <name evidence="7" type="ORF">ANSO36C_65800</name>
</gene>
<evidence type="ECO:0000313" key="8">
    <source>
        <dbReference type="Proteomes" id="UP001055453"/>
    </source>
</evidence>
<sequence length="300" mass="32025">MTIAWILGHFFAICIGISLGLIGGGGSVLAVPILVYVMGVTPKPAIAMTLFIVGCVSLIGVIPHWQQGNVNLKTAFMFGSATMLGAYVGAKFATLPFITGTIQMILFALMMLLAAGFMINKNAKPVPKVAATDLDLSLYSKPICKYCWLWMLSEGLGVGLLTGLVGVGGGFAIVPALVLLGNTPMKQAIGTSLLIIAMNSVAGLLGYLGQVSLNWHLMASFTIAASIGTISGAYLSQFVQPRQLQRGFGYLLIAVASFILFQNRSKFYSSPSPAAHNIQQEQHYQNSRSHFGYKKIRNSI</sequence>
<comment type="subcellular location">
    <subcellularLocation>
        <location evidence="6">Cell membrane</location>
        <topology evidence="6">Multi-pass membrane protein</topology>
    </subcellularLocation>
    <subcellularLocation>
        <location evidence="1">Membrane</location>
        <topology evidence="1">Multi-pass membrane protein</topology>
    </subcellularLocation>
</comment>
<keyword evidence="3 6" id="KW-0812">Transmembrane</keyword>
<organism evidence="7 8">
    <name type="scientific">Nostoc cf. commune SO-36</name>
    <dbReference type="NCBI Taxonomy" id="449208"/>
    <lineage>
        <taxon>Bacteria</taxon>
        <taxon>Bacillati</taxon>
        <taxon>Cyanobacteriota</taxon>
        <taxon>Cyanophyceae</taxon>
        <taxon>Nostocales</taxon>
        <taxon>Nostocaceae</taxon>
        <taxon>Nostoc</taxon>
    </lineage>
</organism>
<protein>
    <recommendedName>
        <fullName evidence="6">Probable membrane transporter protein</fullName>
    </recommendedName>
</protein>
<evidence type="ECO:0000256" key="5">
    <source>
        <dbReference type="ARBA" id="ARBA00023136"/>
    </source>
</evidence>
<keyword evidence="7" id="KW-0614">Plasmid</keyword>
<proteinExistence type="inferred from homology"/>
<feature type="transmembrane region" description="Helical" evidence="6">
    <location>
        <begin position="188"/>
        <end position="209"/>
    </location>
</feature>
<keyword evidence="8" id="KW-1185">Reference proteome</keyword>
<dbReference type="Proteomes" id="UP001055453">
    <property type="component" value="Plasmid pANSO36B"/>
</dbReference>
<keyword evidence="5 6" id="KW-0472">Membrane</keyword>
<evidence type="ECO:0000256" key="4">
    <source>
        <dbReference type="ARBA" id="ARBA00022989"/>
    </source>
</evidence>
<dbReference type="EMBL" id="AP025734">
    <property type="protein sequence ID" value="BDI20778.1"/>
    <property type="molecule type" value="Genomic_DNA"/>
</dbReference>
<dbReference type="InterPro" id="IPR051598">
    <property type="entry name" value="TSUP/Inactive_protease-like"/>
</dbReference>
<feature type="transmembrane region" description="Helical" evidence="6">
    <location>
        <begin position="97"/>
        <end position="119"/>
    </location>
</feature>
<feature type="transmembrane region" description="Helical" evidence="6">
    <location>
        <begin position="158"/>
        <end position="181"/>
    </location>
</feature>
<evidence type="ECO:0000256" key="3">
    <source>
        <dbReference type="ARBA" id="ARBA00022692"/>
    </source>
</evidence>
<evidence type="ECO:0000313" key="7">
    <source>
        <dbReference type="EMBL" id="BDI20778.1"/>
    </source>
</evidence>
<feature type="transmembrane region" description="Helical" evidence="6">
    <location>
        <begin position="45"/>
        <end position="66"/>
    </location>
</feature>
<feature type="transmembrane region" description="Helical" evidence="6">
    <location>
        <begin position="215"/>
        <end position="235"/>
    </location>
</feature>
<evidence type="ECO:0000256" key="2">
    <source>
        <dbReference type="ARBA" id="ARBA00009142"/>
    </source>
</evidence>
<keyword evidence="6" id="KW-1003">Cell membrane</keyword>
<name>A0ABM7ZBV7_NOSCO</name>
<dbReference type="PANTHER" id="PTHR43701:SF2">
    <property type="entry name" value="MEMBRANE TRANSPORTER PROTEIN YJNA-RELATED"/>
    <property type="match status" value="1"/>
</dbReference>
<evidence type="ECO:0000256" key="1">
    <source>
        <dbReference type="ARBA" id="ARBA00004141"/>
    </source>
</evidence>
<evidence type="ECO:0000256" key="6">
    <source>
        <dbReference type="RuleBase" id="RU363041"/>
    </source>
</evidence>
<geneLocation type="plasmid" evidence="7 8">
    <name>pANSO36B</name>
</geneLocation>
<keyword evidence="4 6" id="KW-1133">Transmembrane helix</keyword>
<reference evidence="7" key="1">
    <citation type="submission" date="2022-04" db="EMBL/GenBank/DDBJ databases">
        <title>Complete genome sequence of a cyanobacterium, Nostoc sp. SO-36, isolated in Antarctica.</title>
        <authorList>
            <person name="Kanesaki Y."/>
            <person name="Effendi D."/>
            <person name="Sakamoto T."/>
            <person name="Ohtani S."/>
            <person name="Awai K."/>
        </authorList>
    </citation>
    <scope>NUCLEOTIDE SEQUENCE</scope>
    <source>
        <strain evidence="7">SO-36</strain>
        <plasmid evidence="7">pANSO36B</plasmid>
    </source>
</reference>
<dbReference type="PANTHER" id="PTHR43701">
    <property type="entry name" value="MEMBRANE TRANSPORTER PROTEIN MJ0441-RELATED"/>
    <property type="match status" value="1"/>
</dbReference>
<accession>A0ABM7ZBV7</accession>
<dbReference type="RefSeq" id="WP_251960899.1">
    <property type="nucleotide sequence ID" value="NZ_AP025734.1"/>
</dbReference>
<dbReference type="Pfam" id="PF01925">
    <property type="entry name" value="TauE"/>
    <property type="match status" value="1"/>
</dbReference>